<organism evidence="1 2">
    <name type="scientific">Dreissena polymorpha</name>
    <name type="common">Zebra mussel</name>
    <name type="synonym">Mytilus polymorpha</name>
    <dbReference type="NCBI Taxonomy" id="45954"/>
    <lineage>
        <taxon>Eukaryota</taxon>
        <taxon>Metazoa</taxon>
        <taxon>Spiralia</taxon>
        <taxon>Lophotrochozoa</taxon>
        <taxon>Mollusca</taxon>
        <taxon>Bivalvia</taxon>
        <taxon>Autobranchia</taxon>
        <taxon>Heteroconchia</taxon>
        <taxon>Euheterodonta</taxon>
        <taxon>Imparidentia</taxon>
        <taxon>Neoheterodontei</taxon>
        <taxon>Myida</taxon>
        <taxon>Dreissenoidea</taxon>
        <taxon>Dreissenidae</taxon>
        <taxon>Dreissena</taxon>
    </lineage>
</organism>
<reference evidence="1" key="2">
    <citation type="submission" date="2020-11" db="EMBL/GenBank/DDBJ databases">
        <authorList>
            <person name="McCartney M.A."/>
            <person name="Auch B."/>
            <person name="Kono T."/>
            <person name="Mallez S."/>
            <person name="Becker A."/>
            <person name="Gohl D.M."/>
            <person name="Silverstein K.A.T."/>
            <person name="Koren S."/>
            <person name="Bechman K.B."/>
            <person name="Herman A."/>
            <person name="Abrahante J.E."/>
            <person name="Garbe J."/>
        </authorList>
    </citation>
    <scope>NUCLEOTIDE SEQUENCE</scope>
    <source>
        <strain evidence="1">Duluth1</strain>
        <tissue evidence="1">Whole animal</tissue>
    </source>
</reference>
<keyword evidence="2" id="KW-1185">Reference proteome</keyword>
<dbReference type="EMBL" id="JAIWYP010000005">
    <property type="protein sequence ID" value="KAH3827210.1"/>
    <property type="molecule type" value="Genomic_DNA"/>
</dbReference>
<gene>
    <name evidence="1" type="ORF">DPMN_129140</name>
</gene>
<dbReference type="AlphaFoldDB" id="A0A9D4JWD0"/>
<evidence type="ECO:0000313" key="2">
    <source>
        <dbReference type="Proteomes" id="UP000828390"/>
    </source>
</evidence>
<comment type="caution">
    <text evidence="1">The sequence shown here is derived from an EMBL/GenBank/DDBJ whole genome shotgun (WGS) entry which is preliminary data.</text>
</comment>
<reference evidence="1" key="1">
    <citation type="journal article" date="2019" name="bioRxiv">
        <title>The Genome of the Zebra Mussel, Dreissena polymorpha: A Resource for Invasive Species Research.</title>
        <authorList>
            <person name="McCartney M.A."/>
            <person name="Auch B."/>
            <person name="Kono T."/>
            <person name="Mallez S."/>
            <person name="Zhang Y."/>
            <person name="Obille A."/>
            <person name="Becker A."/>
            <person name="Abrahante J.E."/>
            <person name="Garbe J."/>
            <person name="Badalamenti J.P."/>
            <person name="Herman A."/>
            <person name="Mangelson H."/>
            <person name="Liachko I."/>
            <person name="Sullivan S."/>
            <person name="Sone E.D."/>
            <person name="Koren S."/>
            <person name="Silverstein K.A.T."/>
            <person name="Beckman K.B."/>
            <person name="Gohl D.M."/>
        </authorList>
    </citation>
    <scope>NUCLEOTIDE SEQUENCE</scope>
    <source>
        <strain evidence="1">Duluth1</strain>
        <tissue evidence="1">Whole animal</tissue>
    </source>
</reference>
<proteinExistence type="predicted"/>
<accession>A0A9D4JWD0</accession>
<sequence length="51" mass="5434">MYIAGRGTEAADVAALRTDVKIMKVSQDVGTQYAQRAREAVLGFGSTVCEV</sequence>
<evidence type="ECO:0000313" key="1">
    <source>
        <dbReference type="EMBL" id="KAH3827210.1"/>
    </source>
</evidence>
<dbReference type="Proteomes" id="UP000828390">
    <property type="component" value="Unassembled WGS sequence"/>
</dbReference>
<protein>
    <submittedName>
        <fullName evidence="1">Uncharacterized protein</fullName>
    </submittedName>
</protein>
<name>A0A9D4JWD0_DREPO</name>